<dbReference type="AlphaFoldDB" id="A0AAW8DHG7"/>
<reference evidence="1 3" key="1">
    <citation type="submission" date="2023-07" db="EMBL/GenBank/DDBJ databases">
        <title>Sorghum-associated microbial communities from plants grown in Nebraska, USA.</title>
        <authorList>
            <person name="Schachtman D."/>
        </authorList>
    </citation>
    <scope>NUCLEOTIDE SEQUENCE</scope>
    <source>
        <strain evidence="1">DS1006</strain>
        <strain evidence="2 3">DS1016</strain>
    </source>
</reference>
<keyword evidence="3" id="KW-1185">Reference proteome</keyword>
<gene>
    <name evidence="1" type="ORF">J2S90_001659</name>
    <name evidence="2" type="ORF">J2S93_002294</name>
</gene>
<evidence type="ECO:0000313" key="2">
    <source>
        <dbReference type="EMBL" id="MDQ0180867.1"/>
    </source>
</evidence>
<protein>
    <submittedName>
        <fullName evidence="1">Uncharacterized protein</fullName>
    </submittedName>
</protein>
<name>A0AAW8DHG7_9MICC</name>
<evidence type="ECO:0000313" key="1">
    <source>
        <dbReference type="EMBL" id="MDP9904704.1"/>
    </source>
</evidence>
<sequence>MESFEAKVFSSEAATIDGTDYQGTTEHNSRVHRKDGDGYGYLDKDTTALYEAALTTTGHGDRILPGDRPKAVTEVAGH</sequence>
<dbReference type="EMBL" id="JAUSRG010000003">
    <property type="protein sequence ID" value="MDP9904704.1"/>
    <property type="molecule type" value="Genomic_DNA"/>
</dbReference>
<organism evidence="1 4">
    <name type="scientific">Arthrobacter bambusae</name>
    <dbReference type="NCBI Taxonomy" id="1338426"/>
    <lineage>
        <taxon>Bacteria</taxon>
        <taxon>Bacillati</taxon>
        <taxon>Actinomycetota</taxon>
        <taxon>Actinomycetes</taxon>
        <taxon>Micrococcales</taxon>
        <taxon>Micrococcaceae</taxon>
        <taxon>Arthrobacter</taxon>
    </lineage>
</organism>
<dbReference type="EMBL" id="JAUSTF010000004">
    <property type="protein sequence ID" value="MDQ0180867.1"/>
    <property type="molecule type" value="Genomic_DNA"/>
</dbReference>
<dbReference type="Proteomes" id="UP001242995">
    <property type="component" value="Unassembled WGS sequence"/>
</dbReference>
<comment type="caution">
    <text evidence="1">The sequence shown here is derived from an EMBL/GenBank/DDBJ whole genome shotgun (WGS) entry which is preliminary data.</text>
</comment>
<evidence type="ECO:0000313" key="3">
    <source>
        <dbReference type="Proteomes" id="UP001230951"/>
    </source>
</evidence>
<evidence type="ECO:0000313" key="4">
    <source>
        <dbReference type="Proteomes" id="UP001242995"/>
    </source>
</evidence>
<accession>A0AAW8DHG7</accession>
<proteinExistence type="predicted"/>
<dbReference type="RefSeq" id="WP_306960564.1">
    <property type="nucleotide sequence ID" value="NZ_JAUSRG010000003.1"/>
</dbReference>
<dbReference type="Proteomes" id="UP001230951">
    <property type="component" value="Unassembled WGS sequence"/>
</dbReference>